<gene>
    <name evidence="2" type="ORF">SAMN05192554_12736</name>
</gene>
<protein>
    <submittedName>
        <fullName evidence="2">Uncharacterized protein</fullName>
    </submittedName>
</protein>
<dbReference type="STRING" id="996166.SAMN05192554_12736"/>
<dbReference type="PROSITE" id="PS51318">
    <property type="entry name" value="TAT"/>
    <property type="match status" value="1"/>
</dbReference>
<organism evidence="2 3">
    <name type="scientific">Haloarchaeobius iranensis</name>
    <dbReference type="NCBI Taxonomy" id="996166"/>
    <lineage>
        <taxon>Archaea</taxon>
        <taxon>Methanobacteriati</taxon>
        <taxon>Methanobacteriota</taxon>
        <taxon>Stenosarchaea group</taxon>
        <taxon>Halobacteria</taxon>
        <taxon>Halobacteriales</taxon>
        <taxon>Halorubellaceae</taxon>
        <taxon>Haloarchaeobius</taxon>
    </lineage>
</organism>
<evidence type="ECO:0000256" key="1">
    <source>
        <dbReference type="SAM" id="Phobius"/>
    </source>
</evidence>
<keyword evidence="1" id="KW-0472">Membrane</keyword>
<keyword evidence="1" id="KW-0812">Transmembrane</keyword>
<reference evidence="2 3" key="1">
    <citation type="submission" date="2016-10" db="EMBL/GenBank/DDBJ databases">
        <authorList>
            <person name="de Groot N.N."/>
        </authorList>
    </citation>
    <scope>NUCLEOTIDE SEQUENCE [LARGE SCALE GENOMIC DNA]</scope>
    <source>
        <strain evidence="3">EB21,IBRC-M 10013,KCTC 4048</strain>
    </source>
</reference>
<dbReference type="RefSeq" id="WP_089735955.1">
    <property type="nucleotide sequence ID" value="NZ_FNIA01000027.1"/>
</dbReference>
<dbReference type="InterPro" id="IPR006311">
    <property type="entry name" value="TAT_signal"/>
</dbReference>
<accession>A0A1H0AIF7</accession>
<evidence type="ECO:0000313" key="2">
    <source>
        <dbReference type="EMBL" id="SDN33289.1"/>
    </source>
</evidence>
<proteinExistence type="predicted"/>
<keyword evidence="3" id="KW-1185">Reference proteome</keyword>
<keyword evidence="1" id="KW-1133">Transmembrane helix</keyword>
<dbReference type="EMBL" id="FNIA01000027">
    <property type="protein sequence ID" value="SDN33289.1"/>
    <property type="molecule type" value="Genomic_DNA"/>
</dbReference>
<dbReference type="OrthoDB" id="384293at2157"/>
<sequence>MTKQHSFDRRNVLKSIAGAATGAVGVGLAGTAGARSSIAPGERGILELRKVQRIYEAAGRPAVRRGEEFVGSVGRHDLTSYTFETALGTLRYIEFRSYEVAQFMFGDDLRRSELPRQYALAAEVEDACVMSDLEGGINYLRSATAEEERGLQQATGKRADETTMFYSSRLEGYGVVTRDEDHPENFVVDPTDGVGTTASRTLADGSVRTVTPMEECNISACAACGVFSMAVVGCLVACASAGVGNIAAAVGCIACLVAAGVGVGYNCSECLDTCE</sequence>
<feature type="transmembrane region" description="Helical" evidence="1">
    <location>
        <begin position="217"/>
        <end position="239"/>
    </location>
</feature>
<dbReference type="Proteomes" id="UP000199370">
    <property type="component" value="Unassembled WGS sequence"/>
</dbReference>
<name>A0A1H0AIF7_9EURY</name>
<dbReference type="AlphaFoldDB" id="A0A1H0AIF7"/>
<evidence type="ECO:0000313" key="3">
    <source>
        <dbReference type="Proteomes" id="UP000199370"/>
    </source>
</evidence>
<feature type="transmembrane region" description="Helical" evidence="1">
    <location>
        <begin position="246"/>
        <end position="265"/>
    </location>
</feature>